<name>A0A067P759_PLEO1</name>
<dbReference type="EMBL" id="KL198005">
    <property type="protein sequence ID" value="KDQ31731.1"/>
    <property type="molecule type" value="Genomic_DNA"/>
</dbReference>
<dbReference type="Proteomes" id="UP000027073">
    <property type="component" value="Unassembled WGS sequence"/>
</dbReference>
<feature type="compositionally biased region" description="Basic residues" evidence="1">
    <location>
        <begin position="240"/>
        <end position="249"/>
    </location>
</feature>
<dbReference type="OrthoDB" id="2119945at2759"/>
<dbReference type="VEuPathDB" id="FungiDB:PLEOSDRAFT_1061855"/>
<dbReference type="AlphaFoldDB" id="A0A067P759"/>
<accession>A0A067P759</accession>
<dbReference type="PANTHER" id="PTHR34826:SF2">
    <property type="entry name" value="UPF0590 PROTEIN C409.17C"/>
    <property type="match status" value="1"/>
</dbReference>
<feature type="domain" description="Domain of unknown function at the cortex 1" evidence="2">
    <location>
        <begin position="3"/>
        <end position="345"/>
    </location>
</feature>
<feature type="compositionally biased region" description="Low complexity" evidence="1">
    <location>
        <begin position="199"/>
        <end position="239"/>
    </location>
</feature>
<sequence>MPRLRVLAGPSPSSLTPITPKVNTNQAHTIRSDAFEGEIVVNIKGLVDENGAVRDSEYFGREDRQGITWSIQVQGILSSFQACSKTLADVTRWAGRFLTRHSADDILFGNTFDKPLKLPWGSGAALKFMKYMDPVLEHDLSSPTKPWALSPLIATMPHFEHKRLSSDQASLPAFPPSQSIADDVSHVRVASSPPSCLSSRASSASSSSLSSKSSSSLSLASTSSSKSNTSSSSSSSKSSSRSKGKKRRSLSNANLYSASDRRSHFSDVANRQEVEFGPQDLITTDFCYGFLQFSPSLALALPGGLSFDLMRYWDGQPVRFVCCERKGEDGEEPWGRIFWCVVIELAED</sequence>
<reference evidence="4" key="1">
    <citation type="journal article" date="2014" name="Proc. Natl. Acad. Sci. U.S.A.">
        <title>Extensive sampling of basidiomycete genomes demonstrates inadequacy of the white-rot/brown-rot paradigm for wood decay fungi.</title>
        <authorList>
            <person name="Riley R."/>
            <person name="Salamov A.A."/>
            <person name="Brown D.W."/>
            <person name="Nagy L.G."/>
            <person name="Floudas D."/>
            <person name="Held B.W."/>
            <person name="Levasseur A."/>
            <person name="Lombard V."/>
            <person name="Morin E."/>
            <person name="Otillar R."/>
            <person name="Lindquist E.A."/>
            <person name="Sun H."/>
            <person name="LaButti K.M."/>
            <person name="Schmutz J."/>
            <person name="Jabbour D."/>
            <person name="Luo H."/>
            <person name="Baker S.E."/>
            <person name="Pisabarro A.G."/>
            <person name="Walton J.D."/>
            <person name="Blanchette R.A."/>
            <person name="Henrissat B."/>
            <person name="Martin F."/>
            <person name="Cullen D."/>
            <person name="Hibbett D.S."/>
            <person name="Grigoriev I.V."/>
        </authorList>
    </citation>
    <scope>NUCLEOTIDE SEQUENCE [LARGE SCALE GENOMIC DNA]</scope>
    <source>
        <strain evidence="4">PC15</strain>
    </source>
</reference>
<evidence type="ECO:0000259" key="2">
    <source>
        <dbReference type="Pfam" id="PF08588"/>
    </source>
</evidence>
<evidence type="ECO:0000256" key="1">
    <source>
        <dbReference type="SAM" id="MobiDB-lite"/>
    </source>
</evidence>
<dbReference type="Pfam" id="PF08588">
    <property type="entry name" value="Duc1"/>
    <property type="match status" value="1"/>
</dbReference>
<proteinExistence type="predicted"/>
<protein>
    <recommendedName>
        <fullName evidence="2">Domain of unknown function at the cortex 1 domain-containing protein</fullName>
    </recommendedName>
</protein>
<dbReference type="InterPro" id="IPR013897">
    <property type="entry name" value="Duc1"/>
</dbReference>
<evidence type="ECO:0000313" key="4">
    <source>
        <dbReference type="Proteomes" id="UP000027073"/>
    </source>
</evidence>
<dbReference type="STRING" id="1137138.A0A067P759"/>
<feature type="region of interest" description="Disordered" evidence="1">
    <location>
        <begin position="199"/>
        <end position="253"/>
    </location>
</feature>
<gene>
    <name evidence="3" type="ORF">PLEOSDRAFT_1061855</name>
</gene>
<dbReference type="InParanoid" id="A0A067P759"/>
<dbReference type="HOGENOM" id="CLU_047849_1_1_1"/>
<dbReference type="PANTHER" id="PTHR34826">
    <property type="entry name" value="UPF0590 PROTEIN C409.17C"/>
    <property type="match status" value="1"/>
</dbReference>
<organism evidence="3 4">
    <name type="scientific">Pleurotus ostreatus (strain PC15)</name>
    <name type="common">Oyster mushroom</name>
    <dbReference type="NCBI Taxonomy" id="1137138"/>
    <lineage>
        <taxon>Eukaryota</taxon>
        <taxon>Fungi</taxon>
        <taxon>Dikarya</taxon>
        <taxon>Basidiomycota</taxon>
        <taxon>Agaricomycotina</taxon>
        <taxon>Agaricomycetes</taxon>
        <taxon>Agaricomycetidae</taxon>
        <taxon>Agaricales</taxon>
        <taxon>Pleurotineae</taxon>
        <taxon>Pleurotaceae</taxon>
        <taxon>Pleurotus</taxon>
    </lineage>
</organism>
<evidence type="ECO:0000313" key="3">
    <source>
        <dbReference type="EMBL" id="KDQ31731.1"/>
    </source>
</evidence>